<protein>
    <submittedName>
        <fullName evidence="3">WLM-domain-containing protein</fullName>
    </submittedName>
</protein>
<dbReference type="PANTHER" id="PTHR46622">
    <property type="entry name" value="DNA-DEPENDENT METALLOPROTEASE WSS1"/>
    <property type="match status" value="1"/>
</dbReference>
<feature type="domain" description="WLM" evidence="2">
    <location>
        <begin position="8"/>
        <end position="289"/>
    </location>
</feature>
<keyword evidence="4" id="KW-1185">Reference proteome</keyword>
<dbReference type="FunCoup" id="A0A066VZL6">
    <property type="interactions" value="134"/>
</dbReference>
<dbReference type="HOGENOM" id="CLU_708195_0_0_1"/>
<dbReference type="Pfam" id="PF08325">
    <property type="entry name" value="WLM"/>
    <property type="match status" value="1"/>
</dbReference>
<dbReference type="STRING" id="1037660.A0A066VZL6"/>
<name>A0A066VZL6_TILAU</name>
<comment type="caution">
    <text evidence="3">The sequence shown here is derived from an EMBL/GenBank/DDBJ whole genome shotgun (WGS) entry which is preliminary data.</text>
</comment>
<reference evidence="3 4" key="1">
    <citation type="submission" date="2014-05" db="EMBL/GenBank/DDBJ databases">
        <title>Draft genome sequence of a rare smut relative, Tilletiaria anomala UBC 951.</title>
        <authorList>
            <consortium name="DOE Joint Genome Institute"/>
            <person name="Toome M."/>
            <person name="Kuo A."/>
            <person name="Henrissat B."/>
            <person name="Lipzen A."/>
            <person name="Tritt A."/>
            <person name="Yoshinaga Y."/>
            <person name="Zane M."/>
            <person name="Barry K."/>
            <person name="Grigoriev I.V."/>
            <person name="Spatafora J.W."/>
            <person name="Aimea M.C."/>
        </authorList>
    </citation>
    <scope>NUCLEOTIDE SEQUENCE [LARGE SCALE GENOMIC DNA]</scope>
    <source>
        <strain evidence="3 4">UBC 951</strain>
    </source>
</reference>
<evidence type="ECO:0000259" key="2">
    <source>
        <dbReference type="PROSITE" id="PS51397"/>
    </source>
</evidence>
<dbReference type="PANTHER" id="PTHR46622:SF1">
    <property type="entry name" value="DNA-DEPENDENT METALLOPROTEASE WSS1"/>
    <property type="match status" value="1"/>
</dbReference>
<dbReference type="GO" id="GO:0005634">
    <property type="term" value="C:nucleus"/>
    <property type="evidence" value="ECO:0007669"/>
    <property type="project" value="TreeGrafter"/>
</dbReference>
<dbReference type="GO" id="GO:0008237">
    <property type="term" value="F:metallopeptidase activity"/>
    <property type="evidence" value="ECO:0007669"/>
    <property type="project" value="TreeGrafter"/>
</dbReference>
<feature type="compositionally biased region" description="Basic and acidic residues" evidence="1">
    <location>
        <begin position="248"/>
        <end position="257"/>
    </location>
</feature>
<dbReference type="PROSITE" id="PS51397">
    <property type="entry name" value="WLM"/>
    <property type="match status" value="1"/>
</dbReference>
<proteinExistence type="predicted"/>
<feature type="compositionally biased region" description="Low complexity" evidence="1">
    <location>
        <begin position="347"/>
        <end position="361"/>
    </location>
</feature>
<dbReference type="OrthoDB" id="447842at2759"/>
<feature type="region of interest" description="Disordered" evidence="1">
    <location>
        <begin position="174"/>
        <end position="277"/>
    </location>
</feature>
<dbReference type="Proteomes" id="UP000027361">
    <property type="component" value="Unassembled WGS sequence"/>
</dbReference>
<feature type="compositionally biased region" description="Basic and acidic residues" evidence="1">
    <location>
        <begin position="332"/>
        <end position="342"/>
    </location>
</feature>
<gene>
    <name evidence="3" type="ORF">K437DRAFT_268967</name>
</gene>
<dbReference type="GeneID" id="25266072"/>
<feature type="compositionally biased region" description="Polar residues" evidence="1">
    <location>
        <begin position="302"/>
        <end position="326"/>
    </location>
</feature>
<dbReference type="EMBL" id="JMSN01000056">
    <property type="protein sequence ID" value="KDN43975.1"/>
    <property type="molecule type" value="Genomic_DNA"/>
</dbReference>
<evidence type="ECO:0000256" key="1">
    <source>
        <dbReference type="SAM" id="MobiDB-lite"/>
    </source>
</evidence>
<evidence type="ECO:0000313" key="4">
    <source>
        <dbReference type="Proteomes" id="UP000027361"/>
    </source>
</evidence>
<dbReference type="AlphaFoldDB" id="A0A066VZL6"/>
<accession>A0A066VZL6</accession>
<feature type="region of interest" description="Disordered" evidence="1">
    <location>
        <begin position="302"/>
        <end position="369"/>
    </location>
</feature>
<dbReference type="InterPro" id="IPR053000">
    <property type="entry name" value="WSS1-like_metalloprotease"/>
</dbReference>
<dbReference type="InterPro" id="IPR013536">
    <property type="entry name" value="WLM_dom"/>
</dbReference>
<dbReference type="RefSeq" id="XP_013242596.1">
    <property type="nucleotide sequence ID" value="XM_013387142.1"/>
</dbReference>
<dbReference type="InParanoid" id="A0A066VZL6"/>
<sequence length="390" mass="42781">MVHLRLNDPDTSRNPHINFVHAFPDLPDSAEAQQRLLQVAALFRPVMKDLHLTVNSLVEYEYNREFAGRNWNAGESIELVLRKPNGGWFSLRTVAFVMSHELAHIRHMNHLRPHTELAREIQAKVEALILKGYFGDGFWSSGYRLSDGELHTDETAVSQELSRAATTSLCGGARQGVWKGRSNSKKRSSSIRNTAAAEDEPPKAGPSGNSRPGRGFKGPSLRTGPQTPKNTEQTFSKRLRRALPGAGRRVDDAKASPHDSSTAYPTKYKRTQSQMARNERLQAVERRMAGSTLTSTARSFQGLQDQDPNAPSCTNAGATSSTSSEAPAQEFSKTKLEPKDECFTLQPGLIGPLSLGPSSGGFARNSAAHKPIARKVEVIRLVDSSDDEAQ</sequence>
<evidence type="ECO:0000313" key="3">
    <source>
        <dbReference type="EMBL" id="KDN43975.1"/>
    </source>
</evidence>
<dbReference type="GO" id="GO:0006281">
    <property type="term" value="P:DNA repair"/>
    <property type="evidence" value="ECO:0007669"/>
    <property type="project" value="TreeGrafter"/>
</dbReference>
<organism evidence="3 4">
    <name type="scientific">Tilletiaria anomala (strain ATCC 24038 / CBS 436.72 / UBC 951)</name>
    <dbReference type="NCBI Taxonomy" id="1037660"/>
    <lineage>
        <taxon>Eukaryota</taxon>
        <taxon>Fungi</taxon>
        <taxon>Dikarya</taxon>
        <taxon>Basidiomycota</taxon>
        <taxon>Ustilaginomycotina</taxon>
        <taxon>Exobasidiomycetes</taxon>
        <taxon>Georgefischeriales</taxon>
        <taxon>Tilletiariaceae</taxon>
        <taxon>Tilletiaria</taxon>
    </lineage>
</organism>
<feature type="compositionally biased region" description="Polar residues" evidence="1">
    <location>
        <begin position="223"/>
        <end position="236"/>
    </location>
</feature>